<evidence type="ECO:0000313" key="2">
    <source>
        <dbReference type="Proteomes" id="UP000607653"/>
    </source>
</evidence>
<keyword evidence="2" id="KW-1185">Reference proteome</keyword>
<proteinExistence type="predicted"/>
<reference evidence="1 2" key="1">
    <citation type="journal article" date="2020" name="Mol. Biol. Evol.">
        <title>Distinct Expression and Methylation Patterns for Genes with Different Fates following a Single Whole-Genome Duplication in Flowering Plants.</title>
        <authorList>
            <person name="Shi T."/>
            <person name="Rahmani R.S."/>
            <person name="Gugger P.F."/>
            <person name="Wang M."/>
            <person name="Li H."/>
            <person name="Zhang Y."/>
            <person name="Li Z."/>
            <person name="Wang Q."/>
            <person name="Van de Peer Y."/>
            <person name="Marchal K."/>
            <person name="Chen J."/>
        </authorList>
    </citation>
    <scope>NUCLEOTIDE SEQUENCE [LARGE SCALE GENOMIC DNA]</scope>
    <source>
        <tissue evidence="1">Leaf</tissue>
    </source>
</reference>
<dbReference type="EMBL" id="DUZY01000005">
    <property type="protein sequence ID" value="DAD38960.1"/>
    <property type="molecule type" value="Genomic_DNA"/>
</dbReference>
<organism evidence="1 2">
    <name type="scientific">Nelumbo nucifera</name>
    <name type="common">Sacred lotus</name>
    <dbReference type="NCBI Taxonomy" id="4432"/>
    <lineage>
        <taxon>Eukaryota</taxon>
        <taxon>Viridiplantae</taxon>
        <taxon>Streptophyta</taxon>
        <taxon>Embryophyta</taxon>
        <taxon>Tracheophyta</taxon>
        <taxon>Spermatophyta</taxon>
        <taxon>Magnoliopsida</taxon>
        <taxon>Proteales</taxon>
        <taxon>Nelumbonaceae</taxon>
        <taxon>Nelumbo</taxon>
    </lineage>
</organism>
<dbReference type="Proteomes" id="UP000607653">
    <property type="component" value="Unassembled WGS sequence"/>
</dbReference>
<comment type="caution">
    <text evidence="1">The sequence shown here is derived from an EMBL/GenBank/DDBJ whole genome shotgun (WGS) entry which is preliminary data.</text>
</comment>
<evidence type="ECO:0000313" key="1">
    <source>
        <dbReference type="EMBL" id="DAD38960.1"/>
    </source>
</evidence>
<protein>
    <submittedName>
        <fullName evidence="1">Uncharacterized protein</fullName>
    </submittedName>
</protein>
<sequence>MRANDTNESLDRFDLRRVSTFTFLLDFPSPTIGRESLSFYDRQARTNSCLWYLESSGIILYHLCRT</sequence>
<gene>
    <name evidence="1" type="ORF">HUJ06_013282</name>
</gene>
<name>A0A822Z2P1_NELNU</name>
<dbReference type="AlphaFoldDB" id="A0A822Z2P1"/>
<accession>A0A822Z2P1</accession>